<sequence length="213" mass="25116">SSALGTVPAMALIMLMIVTLVPTLLIVCNAKKKREKEAMERREKEKEEEKKKKERSEKERHDKIMAIVDARMQTQDEVREKKWQEEKPKRIAELMKEGATKEEAEWRANEIDAQDRTTESERDIRRTKMFYKVEAELKRKQEKVRKKRSQDREDFGKFERDLMSCEDKKDTFSAQETKSNEKINASPEKPEKKKDVITKVTNSNEKIAPTLVK</sequence>
<keyword evidence="2" id="KW-0472">Membrane</keyword>
<feature type="transmembrane region" description="Helical" evidence="2">
    <location>
        <begin position="6"/>
        <end position="27"/>
    </location>
</feature>
<comment type="caution">
    <text evidence="3">The sequence shown here is derived from an EMBL/GenBank/DDBJ whole genome shotgun (WGS) entry which is preliminary data.</text>
</comment>
<dbReference type="EMBL" id="BTSY01000005">
    <property type="protein sequence ID" value="GMT26877.1"/>
    <property type="molecule type" value="Genomic_DNA"/>
</dbReference>
<feature type="region of interest" description="Disordered" evidence="1">
    <location>
        <begin position="139"/>
        <end position="213"/>
    </location>
</feature>
<feature type="non-terminal residue" evidence="3">
    <location>
        <position position="1"/>
    </location>
</feature>
<name>A0AAV5WA26_9BILA</name>
<gene>
    <name evidence="3" type="ORF">PFISCL1PPCAC_18174</name>
</gene>
<feature type="compositionally biased region" description="Basic and acidic residues" evidence="1">
    <location>
        <begin position="150"/>
        <end position="171"/>
    </location>
</feature>
<keyword evidence="2" id="KW-0812">Transmembrane</keyword>
<evidence type="ECO:0000256" key="2">
    <source>
        <dbReference type="SAM" id="Phobius"/>
    </source>
</evidence>
<evidence type="ECO:0000313" key="4">
    <source>
        <dbReference type="Proteomes" id="UP001432322"/>
    </source>
</evidence>
<reference evidence="3" key="1">
    <citation type="submission" date="2023-10" db="EMBL/GenBank/DDBJ databases">
        <title>Genome assembly of Pristionchus species.</title>
        <authorList>
            <person name="Yoshida K."/>
            <person name="Sommer R.J."/>
        </authorList>
    </citation>
    <scope>NUCLEOTIDE SEQUENCE</scope>
    <source>
        <strain evidence="3">RS5133</strain>
    </source>
</reference>
<feature type="region of interest" description="Disordered" evidence="1">
    <location>
        <begin position="32"/>
        <end position="66"/>
    </location>
</feature>
<evidence type="ECO:0000313" key="3">
    <source>
        <dbReference type="EMBL" id="GMT26877.1"/>
    </source>
</evidence>
<feature type="compositionally biased region" description="Basic residues" evidence="1">
    <location>
        <begin position="140"/>
        <end position="149"/>
    </location>
</feature>
<feature type="compositionally biased region" description="Basic and acidic residues" evidence="1">
    <location>
        <begin position="188"/>
        <end position="197"/>
    </location>
</feature>
<protein>
    <submittedName>
        <fullName evidence="3">Uncharacterized protein</fullName>
    </submittedName>
</protein>
<organism evidence="3 4">
    <name type="scientific">Pristionchus fissidentatus</name>
    <dbReference type="NCBI Taxonomy" id="1538716"/>
    <lineage>
        <taxon>Eukaryota</taxon>
        <taxon>Metazoa</taxon>
        <taxon>Ecdysozoa</taxon>
        <taxon>Nematoda</taxon>
        <taxon>Chromadorea</taxon>
        <taxon>Rhabditida</taxon>
        <taxon>Rhabditina</taxon>
        <taxon>Diplogasteromorpha</taxon>
        <taxon>Diplogasteroidea</taxon>
        <taxon>Neodiplogasteridae</taxon>
        <taxon>Pristionchus</taxon>
    </lineage>
</organism>
<keyword evidence="4" id="KW-1185">Reference proteome</keyword>
<feature type="region of interest" description="Disordered" evidence="1">
    <location>
        <begin position="96"/>
        <end position="123"/>
    </location>
</feature>
<feature type="compositionally biased region" description="Basic and acidic residues" evidence="1">
    <location>
        <begin position="35"/>
        <end position="64"/>
    </location>
</feature>
<accession>A0AAV5WA26</accession>
<keyword evidence="2" id="KW-1133">Transmembrane helix</keyword>
<evidence type="ECO:0000256" key="1">
    <source>
        <dbReference type="SAM" id="MobiDB-lite"/>
    </source>
</evidence>
<dbReference type="AlphaFoldDB" id="A0AAV5WA26"/>
<dbReference type="Proteomes" id="UP001432322">
    <property type="component" value="Unassembled WGS sequence"/>
</dbReference>
<proteinExistence type="predicted"/>